<name>A0A9W8TRY4_9PEZI</name>
<dbReference type="Pfam" id="PF20163">
    <property type="entry name" value="DUF6536"/>
    <property type="match status" value="1"/>
</dbReference>
<gene>
    <name evidence="3" type="ORF">NPX13_g397</name>
</gene>
<reference evidence="3" key="1">
    <citation type="submission" date="2022-07" db="EMBL/GenBank/DDBJ databases">
        <title>Genome Sequence of Xylaria arbuscula.</title>
        <authorList>
            <person name="Buettner E."/>
        </authorList>
    </citation>
    <scope>NUCLEOTIDE SEQUENCE</scope>
    <source>
        <strain evidence="3">VT107</strain>
    </source>
</reference>
<feature type="transmembrane region" description="Helical" evidence="1">
    <location>
        <begin position="95"/>
        <end position="117"/>
    </location>
</feature>
<dbReference type="PANTHER" id="PTHR35395">
    <property type="entry name" value="DUF6536 DOMAIN-CONTAINING PROTEIN"/>
    <property type="match status" value="1"/>
</dbReference>
<feature type="transmembrane region" description="Helical" evidence="1">
    <location>
        <begin position="567"/>
        <end position="588"/>
    </location>
</feature>
<feature type="transmembrane region" description="Helical" evidence="1">
    <location>
        <begin position="645"/>
        <end position="667"/>
    </location>
</feature>
<feature type="transmembrane region" description="Helical" evidence="1">
    <location>
        <begin position="206"/>
        <end position="229"/>
    </location>
</feature>
<feature type="transmembrane region" description="Helical" evidence="1">
    <location>
        <begin position="20"/>
        <end position="41"/>
    </location>
</feature>
<accession>A0A9W8TRY4</accession>
<proteinExistence type="predicted"/>
<evidence type="ECO:0000259" key="2">
    <source>
        <dbReference type="Pfam" id="PF20163"/>
    </source>
</evidence>
<dbReference type="AlphaFoldDB" id="A0A9W8TRY4"/>
<sequence length="738" mass="82606">MKLQLEKTNLTSLESRDYTVIITVSSLFATNALFFEVNILIRLINWMMSTVMDAIKHPIRKYRRLRDYRHHRINDAPVTWSSSAWKRLHPSLQQGYKYCLGIVASIWVLVLVFSIWVGTVHKAQAGLVFTLQTGSCSAAESINFWVHLVVNGIASILYAISSFVMQRLAAPSREDIDRGHNQTPLLTTKIGSLAVSNFLVLSKKRLVVFFLLWISSLPLHLLFNSVIVYTATNAEWPSIVFMVSEEEFRNTVSNTSTPVISSVRQYDNIPEIEFDESDFPGITFPEWQLQAQVLFHQQPPMVDLRLDQCIDTFSSGSSETWGDVILVYSTESSNPVTLLKQPPAIKYTDYLPTVDSDPWDWMCGGGYGSTCDAKRIMESGQWTIGGLVISRCLARTLPEVCELNASLAILIAVLAAISIKLIAISFAVILGRQQSLLTVGDAVASFLENPDKSVSPPPKRSYQCRKRMVMLEMKGAFWAAAIFGVLGLSLAWWFFAFVFRETSTAFSNSKTPFDFNAMLRYGFGKMPTRWSQRLNEHLLSYSDAQNPSFTYTSGATLANLPQLALSAYYLVFNNYITRLFVALEFRAYSTRRRGLRVSQPVKNTKQRRAYFLQIPLRVYAIYPESSNTPGKIGKKLLPVIGYSPVGGFAFAVLLTSLVLAGIIIGLISVDWRMLDTSGHSLAISLACHPPEGTYNTHEGAIRWGVTNKFDNGDIKCSFSLLPVRPPDPGEVITTFPQA</sequence>
<dbReference type="VEuPathDB" id="FungiDB:F4678DRAFT_475868"/>
<feature type="transmembrane region" description="Helical" evidence="1">
    <location>
        <begin position="475"/>
        <end position="499"/>
    </location>
</feature>
<keyword evidence="1" id="KW-0472">Membrane</keyword>
<evidence type="ECO:0000313" key="3">
    <source>
        <dbReference type="EMBL" id="KAJ3580165.1"/>
    </source>
</evidence>
<dbReference type="PANTHER" id="PTHR35395:SF1">
    <property type="entry name" value="DUF6536 DOMAIN-CONTAINING PROTEIN"/>
    <property type="match status" value="1"/>
</dbReference>
<evidence type="ECO:0000256" key="1">
    <source>
        <dbReference type="SAM" id="Phobius"/>
    </source>
</evidence>
<feature type="transmembrane region" description="Helical" evidence="1">
    <location>
        <begin position="144"/>
        <end position="164"/>
    </location>
</feature>
<dbReference type="InterPro" id="IPR046623">
    <property type="entry name" value="DUF6536"/>
</dbReference>
<keyword evidence="1" id="KW-0812">Transmembrane</keyword>
<protein>
    <recommendedName>
        <fullName evidence="2">DUF6536 domain-containing protein</fullName>
    </recommendedName>
</protein>
<dbReference type="EMBL" id="JANPWZ010000025">
    <property type="protein sequence ID" value="KAJ3580165.1"/>
    <property type="molecule type" value="Genomic_DNA"/>
</dbReference>
<keyword evidence="1" id="KW-1133">Transmembrane helix</keyword>
<dbReference type="Proteomes" id="UP001148614">
    <property type="component" value="Unassembled WGS sequence"/>
</dbReference>
<organism evidence="3 4">
    <name type="scientific">Xylaria arbuscula</name>
    <dbReference type="NCBI Taxonomy" id="114810"/>
    <lineage>
        <taxon>Eukaryota</taxon>
        <taxon>Fungi</taxon>
        <taxon>Dikarya</taxon>
        <taxon>Ascomycota</taxon>
        <taxon>Pezizomycotina</taxon>
        <taxon>Sordariomycetes</taxon>
        <taxon>Xylariomycetidae</taxon>
        <taxon>Xylariales</taxon>
        <taxon>Xylariaceae</taxon>
        <taxon>Xylaria</taxon>
    </lineage>
</organism>
<comment type="caution">
    <text evidence="3">The sequence shown here is derived from an EMBL/GenBank/DDBJ whole genome shotgun (WGS) entry which is preliminary data.</text>
</comment>
<feature type="domain" description="DUF6536" evidence="2">
    <location>
        <begin position="93"/>
        <end position="243"/>
    </location>
</feature>
<evidence type="ECO:0000313" key="4">
    <source>
        <dbReference type="Proteomes" id="UP001148614"/>
    </source>
</evidence>
<keyword evidence="4" id="KW-1185">Reference proteome</keyword>
<feature type="transmembrane region" description="Helical" evidence="1">
    <location>
        <begin position="407"/>
        <end position="430"/>
    </location>
</feature>